<dbReference type="InterPro" id="IPR042287">
    <property type="entry name" value="FhaA_N_sf"/>
</dbReference>
<reference evidence="3" key="1">
    <citation type="submission" date="2020-02" db="EMBL/GenBank/DDBJ databases">
        <authorList>
            <person name="Meier V. D."/>
        </authorList>
    </citation>
    <scope>NUCLEOTIDE SEQUENCE</scope>
    <source>
        <strain evidence="3">AVDCRST_MAG10</strain>
    </source>
</reference>
<proteinExistence type="predicted"/>
<name>A0A6J4HB11_9ACTN</name>
<evidence type="ECO:0000313" key="3">
    <source>
        <dbReference type="EMBL" id="CAA9218514.1"/>
    </source>
</evidence>
<dbReference type="InterPro" id="IPR008984">
    <property type="entry name" value="SMAD_FHA_dom_sf"/>
</dbReference>
<dbReference type="InterPro" id="IPR022128">
    <property type="entry name" value="FhaA_N"/>
</dbReference>
<dbReference type="Gene3D" id="2.60.200.20">
    <property type="match status" value="1"/>
</dbReference>
<dbReference type="AlphaFoldDB" id="A0A6J4HB11"/>
<dbReference type="Gene3D" id="3.30.2320.60">
    <property type="entry name" value="FhaA, phosphopeptide-binding domain (DUF3662)"/>
    <property type="match status" value="1"/>
</dbReference>
<keyword evidence="1" id="KW-0597">Phosphoprotein</keyword>
<dbReference type="InterPro" id="IPR000253">
    <property type="entry name" value="FHA_dom"/>
</dbReference>
<organism evidence="3">
    <name type="scientific">uncultured Acidimicrobiales bacterium</name>
    <dbReference type="NCBI Taxonomy" id="310071"/>
    <lineage>
        <taxon>Bacteria</taxon>
        <taxon>Bacillati</taxon>
        <taxon>Actinomycetota</taxon>
        <taxon>Acidimicrobiia</taxon>
        <taxon>Acidimicrobiales</taxon>
        <taxon>environmental samples</taxon>
    </lineage>
</organism>
<dbReference type="InterPro" id="IPR050923">
    <property type="entry name" value="Cell_Proc_Reg/RNA_Proc"/>
</dbReference>
<evidence type="ECO:0000256" key="1">
    <source>
        <dbReference type="ARBA" id="ARBA00022553"/>
    </source>
</evidence>
<dbReference type="Pfam" id="PF00498">
    <property type="entry name" value="FHA"/>
    <property type="match status" value="1"/>
</dbReference>
<dbReference type="EMBL" id="CADCTB010000035">
    <property type="protein sequence ID" value="CAA9218514.1"/>
    <property type="molecule type" value="Genomic_DNA"/>
</dbReference>
<dbReference type="SUPFAM" id="SSF49879">
    <property type="entry name" value="SMAD/FHA domain"/>
    <property type="match status" value="1"/>
</dbReference>
<protein>
    <recommendedName>
        <fullName evidence="2">FHA domain-containing protein</fullName>
    </recommendedName>
</protein>
<dbReference type="PROSITE" id="PS50006">
    <property type="entry name" value="FHA_DOMAIN"/>
    <property type="match status" value="1"/>
</dbReference>
<dbReference type="PANTHER" id="PTHR23308">
    <property type="entry name" value="NUCLEAR INHIBITOR OF PROTEIN PHOSPHATASE-1"/>
    <property type="match status" value="1"/>
</dbReference>
<dbReference type="CDD" id="cd00060">
    <property type="entry name" value="FHA"/>
    <property type="match status" value="1"/>
</dbReference>
<gene>
    <name evidence="3" type="ORF">AVDCRST_MAG10-527</name>
</gene>
<evidence type="ECO:0000259" key="2">
    <source>
        <dbReference type="PROSITE" id="PS50006"/>
    </source>
</evidence>
<feature type="domain" description="FHA" evidence="2">
    <location>
        <begin position="156"/>
        <end position="205"/>
    </location>
</feature>
<dbReference type="SMART" id="SM00240">
    <property type="entry name" value="FHA"/>
    <property type="match status" value="1"/>
</dbReference>
<sequence length="228" mass="24637">MGGAWVSSAEMGLQGFEQRLERLVEGVFAKTFRSGLKPVEVGRRLTRDMDLHRTLGVNGPLAPNHFTVALSPADSQQFESFAEVLTRELAEAARDHARAEGYGFVGPVHVEMHIDESLTQGQFLVASGFQEAPGGAAVGSIYLEDGRRAQIGEDPLVIGRMPECDVPLSDANVSRRHAEVRRQGTGFVVVDLGSTNGTRVNGAHVKERLLNNGDEITVGATKLRFEAS</sequence>
<accession>A0A6J4HB11</accession>
<dbReference type="Pfam" id="PF12401">
    <property type="entry name" value="FhaA_N"/>
    <property type="match status" value="1"/>
</dbReference>